<evidence type="ECO:0000256" key="9">
    <source>
        <dbReference type="SAM" id="Phobius"/>
    </source>
</evidence>
<evidence type="ECO:0000256" key="4">
    <source>
        <dbReference type="ARBA" id="ARBA00022692"/>
    </source>
</evidence>
<dbReference type="Gene3D" id="6.10.250.2080">
    <property type="match status" value="1"/>
</dbReference>
<feature type="transmembrane region" description="Helical" evidence="9">
    <location>
        <begin position="29"/>
        <end position="50"/>
    </location>
</feature>
<evidence type="ECO:0000313" key="11">
    <source>
        <dbReference type="Proteomes" id="UP000705283"/>
    </source>
</evidence>
<dbReference type="EMBL" id="JADMKS010000005">
    <property type="protein sequence ID" value="MBF6637715.1"/>
    <property type="molecule type" value="Genomic_DNA"/>
</dbReference>
<comment type="subcellular location">
    <subcellularLocation>
        <location evidence="1">Cell membrane</location>
        <topology evidence="1">Multi-pass membrane protein</topology>
    </subcellularLocation>
</comment>
<dbReference type="Proteomes" id="UP000705283">
    <property type="component" value="Unassembled WGS sequence"/>
</dbReference>
<dbReference type="InterPro" id="IPR029025">
    <property type="entry name" value="T3SS_substrate_exporter_C"/>
</dbReference>
<dbReference type="GO" id="GO:0009306">
    <property type="term" value="P:protein secretion"/>
    <property type="evidence" value="ECO:0007669"/>
    <property type="project" value="InterPro"/>
</dbReference>
<keyword evidence="4 9" id="KW-0812">Transmembrane</keyword>
<dbReference type="AlphaFoldDB" id="A0AA40X2Y8"/>
<proteinExistence type="inferred from homology"/>
<dbReference type="PANTHER" id="PTHR30531">
    <property type="entry name" value="FLAGELLAR BIOSYNTHETIC PROTEIN FLHB"/>
    <property type="match status" value="1"/>
</dbReference>
<protein>
    <submittedName>
        <fullName evidence="10">EscU/YscU/HrcU family type III secretion system export apparatus switch protein</fullName>
    </submittedName>
</protein>
<keyword evidence="5 9" id="KW-1133">Transmembrane helix</keyword>
<keyword evidence="3" id="KW-1003">Cell membrane</keyword>
<dbReference type="PRINTS" id="PR00950">
    <property type="entry name" value="TYPE3IMSPROT"/>
</dbReference>
<dbReference type="Gene3D" id="3.40.1690.10">
    <property type="entry name" value="secretion proteins EscU"/>
    <property type="match status" value="1"/>
</dbReference>
<feature type="transmembrane region" description="Helical" evidence="9">
    <location>
        <begin position="135"/>
        <end position="153"/>
    </location>
</feature>
<feature type="compositionally biased region" description="Acidic residues" evidence="8">
    <location>
        <begin position="349"/>
        <end position="360"/>
    </location>
</feature>
<dbReference type="SUPFAM" id="SSF160544">
    <property type="entry name" value="EscU C-terminal domain-like"/>
    <property type="match status" value="1"/>
</dbReference>
<evidence type="ECO:0000256" key="5">
    <source>
        <dbReference type="ARBA" id="ARBA00022989"/>
    </source>
</evidence>
<comment type="caution">
    <text evidence="10">The sequence shown here is derived from an EMBL/GenBank/DDBJ whole genome shotgun (WGS) entry which is preliminary data.</text>
</comment>
<feature type="transmembrane region" description="Helical" evidence="9">
    <location>
        <begin position="70"/>
        <end position="95"/>
    </location>
</feature>
<evidence type="ECO:0000256" key="6">
    <source>
        <dbReference type="ARBA" id="ARBA00023026"/>
    </source>
</evidence>
<keyword evidence="7 9" id="KW-0472">Membrane</keyword>
<feature type="region of interest" description="Disordered" evidence="8">
    <location>
        <begin position="349"/>
        <end position="369"/>
    </location>
</feature>
<name>A0AA40X2Y8_9GAMM</name>
<dbReference type="RefSeq" id="WP_194978204.1">
    <property type="nucleotide sequence ID" value="NZ_JADMKS010000005.1"/>
</dbReference>
<dbReference type="NCBIfam" id="NF006017">
    <property type="entry name" value="PRK08156.1"/>
    <property type="match status" value="1"/>
</dbReference>
<organism evidence="10 11">
    <name type="scientific">Rouxiella silvae</name>
    <dbReference type="NCBI Taxonomy" id="1646373"/>
    <lineage>
        <taxon>Bacteria</taxon>
        <taxon>Pseudomonadati</taxon>
        <taxon>Pseudomonadota</taxon>
        <taxon>Gammaproteobacteria</taxon>
        <taxon>Enterobacterales</taxon>
        <taxon>Yersiniaceae</taxon>
        <taxon>Rouxiella</taxon>
    </lineage>
</organism>
<sequence>MSLSKTEKPTQKKIKDAVKKGQSFKSKDSIIACLILIGVNYVVTFDFVGRLAKVWIYTLDKGFDDPLDEYFLTVFGLALKIIVPFLILCIFCTVLPSLIQTGFAMATKIFKLNFNALNPVNGFKKLFSMRTVKDTVKTLLYLTVFIVVTLSLWDDNKVLLLSQRFGNLKQILFFWGYLLQQLVTSCLLGMLFIMVLDSVAEYFIYIKELKMDKQEVKRERKDQDGNPEIKSMRRSLHIELLDEQTKRDIEGSKVIVVNPTHIAVGIYFNVDVVPIPFISVIETNQCALAVKKYAREKGIPVLENAALARRIFKTHAKYTFINLDELDAVLRILFMLEQIDMAWIADEPVESAEGENESKEDDDKNERYL</sequence>
<evidence type="ECO:0000256" key="3">
    <source>
        <dbReference type="ARBA" id="ARBA00022475"/>
    </source>
</evidence>
<evidence type="ECO:0000256" key="7">
    <source>
        <dbReference type="ARBA" id="ARBA00023136"/>
    </source>
</evidence>
<reference evidence="10" key="2">
    <citation type="submission" date="2022-09" db="EMBL/GenBank/DDBJ databases">
        <title>Rouxiella aceris sp. nov., isolated from tree sap and emended description of the genus Rhouxiella.</title>
        <authorList>
            <person name="Kim I.S."/>
        </authorList>
    </citation>
    <scope>NUCLEOTIDE SEQUENCE</scope>
    <source>
        <strain evidence="10">SAP-2</strain>
    </source>
</reference>
<gene>
    <name evidence="10" type="ORF">ITX54_13705</name>
</gene>
<evidence type="ECO:0000256" key="2">
    <source>
        <dbReference type="ARBA" id="ARBA00010690"/>
    </source>
</evidence>
<keyword evidence="6" id="KW-0843">Virulence</keyword>
<dbReference type="PANTHER" id="PTHR30531:SF14">
    <property type="entry name" value="SURFACE PRESENTATION OF ANTIGENS PROTEIN SPAS"/>
    <property type="match status" value="1"/>
</dbReference>
<dbReference type="NCBIfam" id="TIGR01404">
    <property type="entry name" value="FlhB_rel_III"/>
    <property type="match status" value="1"/>
</dbReference>
<reference evidence="10" key="1">
    <citation type="submission" date="2020-11" db="EMBL/GenBank/DDBJ databases">
        <authorList>
            <person name="Lee S.D."/>
        </authorList>
    </citation>
    <scope>NUCLEOTIDE SEQUENCE</scope>
    <source>
        <strain evidence="10">SAP-2</strain>
    </source>
</reference>
<evidence type="ECO:0000256" key="1">
    <source>
        <dbReference type="ARBA" id="ARBA00004651"/>
    </source>
</evidence>
<evidence type="ECO:0000256" key="8">
    <source>
        <dbReference type="SAM" id="MobiDB-lite"/>
    </source>
</evidence>
<comment type="similarity">
    <text evidence="2">Belongs to the type III secretion exporter family.</text>
</comment>
<dbReference type="InterPro" id="IPR006307">
    <property type="entry name" value="BsaZ-like"/>
</dbReference>
<accession>A0AA40X2Y8</accession>
<dbReference type="InterPro" id="IPR006135">
    <property type="entry name" value="T3SS_substrate_exporter"/>
</dbReference>
<dbReference type="GO" id="GO:0005886">
    <property type="term" value="C:plasma membrane"/>
    <property type="evidence" value="ECO:0007669"/>
    <property type="project" value="UniProtKB-SubCell"/>
</dbReference>
<evidence type="ECO:0000313" key="10">
    <source>
        <dbReference type="EMBL" id="MBF6637715.1"/>
    </source>
</evidence>
<feature type="transmembrane region" description="Helical" evidence="9">
    <location>
        <begin position="173"/>
        <end position="204"/>
    </location>
</feature>
<dbReference type="Pfam" id="PF01312">
    <property type="entry name" value="Bac_export_2"/>
    <property type="match status" value="1"/>
</dbReference>